<feature type="transmembrane region" description="Helical" evidence="2">
    <location>
        <begin position="88"/>
        <end position="107"/>
    </location>
</feature>
<organism evidence="3 4">
    <name type="scientific">Protopolystoma xenopodis</name>
    <dbReference type="NCBI Taxonomy" id="117903"/>
    <lineage>
        <taxon>Eukaryota</taxon>
        <taxon>Metazoa</taxon>
        <taxon>Spiralia</taxon>
        <taxon>Lophotrochozoa</taxon>
        <taxon>Platyhelminthes</taxon>
        <taxon>Monogenea</taxon>
        <taxon>Polyopisthocotylea</taxon>
        <taxon>Polystomatidea</taxon>
        <taxon>Polystomatidae</taxon>
        <taxon>Protopolystoma</taxon>
    </lineage>
</organism>
<keyword evidence="2" id="KW-0472">Membrane</keyword>
<keyword evidence="4" id="KW-1185">Reference proteome</keyword>
<keyword evidence="2" id="KW-1133">Transmembrane helix</keyword>
<gene>
    <name evidence="3" type="ORF">PXEA_LOCUS26837</name>
</gene>
<feature type="region of interest" description="Disordered" evidence="1">
    <location>
        <begin position="8"/>
        <end position="33"/>
    </location>
</feature>
<evidence type="ECO:0000313" key="4">
    <source>
        <dbReference type="Proteomes" id="UP000784294"/>
    </source>
</evidence>
<dbReference type="AlphaFoldDB" id="A0A448XCC9"/>
<comment type="caution">
    <text evidence="3">The sequence shown here is derived from an EMBL/GenBank/DDBJ whole genome shotgun (WGS) entry which is preliminary data.</text>
</comment>
<dbReference type="Proteomes" id="UP000784294">
    <property type="component" value="Unassembled WGS sequence"/>
</dbReference>
<reference evidence="3" key="1">
    <citation type="submission" date="2018-11" db="EMBL/GenBank/DDBJ databases">
        <authorList>
            <consortium name="Pathogen Informatics"/>
        </authorList>
    </citation>
    <scope>NUCLEOTIDE SEQUENCE</scope>
</reference>
<dbReference type="EMBL" id="CAAALY010245707">
    <property type="protein sequence ID" value="VEL33397.1"/>
    <property type="molecule type" value="Genomic_DNA"/>
</dbReference>
<keyword evidence="2" id="KW-0812">Transmembrane</keyword>
<protein>
    <submittedName>
        <fullName evidence="3">Uncharacterized protein</fullName>
    </submittedName>
</protein>
<evidence type="ECO:0000313" key="3">
    <source>
        <dbReference type="EMBL" id="VEL33397.1"/>
    </source>
</evidence>
<evidence type="ECO:0000256" key="2">
    <source>
        <dbReference type="SAM" id="Phobius"/>
    </source>
</evidence>
<sequence>MVLRMTRLTDDAGNFDPRHSISSSSEKPSSRTNEFAKRCFPTYFPGVDDKLSVVKANIQRCESSGQVIDASLHHSPSTCQDNVAYRRWFVIAFVLLTTCTGTSLRIVDVAY</sequence>
<accession>A0A448XCC9</accession>
<evidence type="ECO:0000256" key="1">
    <source>
        <dbReference type="SAM" id="MobiDB-lite"/>
    </source>
</evidence>
<proteinExistence type="predicted"/>
<name>A0A448XCC9_9PLAT</name>